<sequence length="325" mass="37694">MSRLIFLLFLVVFFQGYAEEKLLTPYEKKFFNLFSENDVYAHLFVDRYYTAGTLLSFTSKEYDFSDKWLRYLSYKYDDEKLSRYDIALRQDLYTPVSRSPIVDFSDHPYAGFLSLDFMLSNRRANSIENIKVQVGVVGPASLAQQTQDIIHKLTHNPFFYGWDTQIKNEFILNFHYEYIFKYDLLNTSYFDIDILPAFKVALGNANTFAGGGGRIRFGYNLHSDFGVDKINTSYMGSKPFNDKFSCYVFGGVLGTYVARDIFIQGNSFGTPRELVLEHFLYDAELGFAILYKGFRFSYVFTHQSKQFSAQQGSHDIGSILFNFAF</sequence>
<evidence type="ECO:0000313" key="1">
    <source>
        <dbReference type="EMBL" id="RDU74381.1"/>
    </source>
</evidence>
<reference evidence="1 2" key="1">
    <citation type="submission" date="2018-04" db="EMBL/GenBank/DDBJ databases">
        <title>Novel Campyloabacter and Helicobacter Species and Strains.</title>
        <authorList>
            <person name="Mannion A.J."/>
            <person name="Shen Z."/>
            <person name="Fox J.G."/>
        </authorList>
    </citation>
    <scope>NUCLEOTIDE SEQUENCE [LARGE SCALE GENOMIC DNA]</scope>
    <source>
        <strain evidence="1 2">MIT 04-9362</strain>
    </source>
</reference>
<dbReference type="Proteomes" id="UP000256695">
    <property type="component" value="Unassembled WGS sequence"/>
</dbReference>
<dbReference type="AlphaFoldDB" id="A0A3D8JBV6"/>
<dbReference type="EMBL" id="NXLX01000002">
    <property type="protein sequence ID" value="RDU74381.1"/>
    <property type="molecule type" value="Genomic_DNA"/>
</dbReference>
<accession>A0A3D8JBV6</accession>
<organism evidence="1 2">
    <name type="scientific">Helicobacter anseris</name>
    <dbReference type="NCBI Taxonomy" id="375926"/>
    <lineage>
        <taxon>Bacteria</taxon>
        <taxon>Pseudomonadati</taxon>
        <taxon>Campylobacterota</taxon>
        <taxon>Epsilonproteobacteria</taxon>
        <taxon>Campylobacterales</taxon>
        <taxon>Helicobacteraceae</taxon>
        <taxon>Helicobacter</taxon>
    </lineage>
</organism>
<dbReference type="InterPro" id="IPR018707">
    <property type="entry name" value="LpxR"/>
</dbReference>
<dbReference type="OrthoDB" id="9776275at2"/>
<protein>
    <submittedName>
        <fullName evidence="1">DUF2219 domain-containing protein</fullName>
    </submittedName>
</protein>
<proteinExistence type="predicted"/>
<evidence type="ECO:0000313" key="2">
    <source>
        <dbReference type="Proteomes" id="UP000256695"/>
    </source>
</evidence>
<keyword evidence="2" id="KW-1185">Reference proteome</keyword>
<dbReference type="InterPro" id="IPR037107">
    <property type="entry name" value="Put_OMP_sf"/>
</dbReference>
<dbReference type="RefSeq" id="WP_115578436.1">
    <property type="nucleotide sequence ID" value="NZ_NXLX01000002.1"/>
</dbReference>
<gene>
    <name evidence="1" type="ORF">CQA57_01330</name>
</gene>
<name>A0A3D8JBV6_9HELI</name>
<comment type="caution">
    <text evidence="1">The sequence shown here is derived from an EMBL/GenBank/DDBJ whole genome shotgun (WGS) entry which is preliminary data.</text>
</comment>
<dbReference type="Gene3D" id="2.40.128.140">
    <property type="entry name" value="Outer membrane protein"/>
    <property type="match status" value="1"/>
</dbReference>
<dbReference type="Pfam" id="PF09982">
    <property type="entry name" value="LpxR"/>
    <property type="match status" value="1"/>
</dbReference>